<evidence type="ECO:0000313" key="2">
    <source>
        <dbReference type="Proteomes" id="UP000652761"/>
    </source>
</evidence>
<dbReference type="EMBL" id="NMUH01000276">
    <property type="protein sequence ID" value="MQL76018.1"/>
    <property type="molecule type" value="Genomic_DNA"/>
</dbReference>
<sequence>MASTPVLSFRPAGVQACAAAGDRRSARKVASAGGGNWWTPLFGWPAEPDYIEGADGGGAGEGKAAAADGDAAARIGKARSVAFTDDKARRLRMMTAETSNFHDVMYHSSIAARLASDFSTRSGQ</sequence>
<accession>A0A843TX29</accession>
<keyword evidence="2" id="KW-1185">Reference proteome</keyword>
<dbReference type="OrthoDB" id="1913905at2759"/>
<organism evidence="1 2">
    <name type="scientific">Colocasia esculenta</name>
    <name type="common">Wild taro</name>
    <name type="synonym">Arum esculentum</name>
    <dbReference type="NCBI Taxonomy" id="4460"/>
    <lineage>
        <taxon>Eukaryota</taxon>
        <taxon>Viridiplantae</taxon>
        <taxon>Streptophyta</taxon>
        <taxon>Embryophyta</taxon>
        <taxon>Tracheophyta</taxon>
        <taxon>Spermatophyta</taxon>
        <taxon>Magnoliopsida</taxon>
        <taxon>Liliopsida</taxon>
        <taxon>Araceae</taxon>
        <taxon>Aroideae</taxon>
        <taxon>Colocasieae</taxon>
        <taxon>Colocasia</taxon>
    </lineage>
</organism>
<name>A0A843TX29_COLES</name>
<gene>
    <name evidence="1" type="ORF">Taro_008400</name>
</gene>
<comment type="caution">
    <text evidence="1">The sequence shown here is derived from an EMBL/GenBank/DDBJ whole genome shotgun (WGS) entry which is preliminary data.</text>
</comment>
<proteinExistence type="predicted"/>
<dbReference type="AlphaFoldDB" id="A0A843TX29"/>
<evidence type="ECO:0000313" key="1">
    <source>
        <dbReference type="EMBL" id="MQL76018.1"/>
    </source>
</evidence>
<dbReference type="Proteomes" id="UP000652761">
    <property type="component" value="Unassembled WGS sequence"/>
</dbReference>
<protein>
    <submittedName>
        <fullName evidence="1">Uncharacterized protein</fullName>
    </submittedName>
</protein>
<reference evidence="1" key="1">
    <citation type="submission" date="2017-07" db="EMBL/GenBank/DDBJ databases">
        <title>Taro Niue Genome Assembly and Annotation.</title>
        <authorList>
            <person name="Atibalentja N."/>
            <person name="Keating K."/>
            <person name="Fields C.J."/>
        </authorList>
    </citation>
    <scope>NUCLEOTIDE SEQUENCE</scope>
    <source>
        <strain evidence="1">Niue_2</strain>
        <tissue evidence="1">Leaf</tissue>
    </source>
</reference>
<dbReference type="PANTHER" id="PTHR34198:SF1">
    <property type="entry name" value="OS01G0104300 PROTEIN"/>
    <property type="match status" value="1"/>
</dbReference>
<dbReference type="PANTHER" id="PTHR34198">
    <property type="entry name" value="OS01G0175100 PROTEIN"/>
    <property type="match status" value="1"/>
</dbReference>